<gene>
    <name evidence="2" type="ORF">CfP315_0941</name>
</gene>
<evidence type="ECO:0000259" key="1">
    <source>
        <dbReference type="Pfam" id="PF01471"/>
    </source>
</evidence>
<dbReference type="EMBL" id="AP027924">
    <property type="protein sequence ID" value="BED92316.1"/>
    <property type="molecule type" value="Genomic_DNA"/>
</dbReference>
<dbReference type="SUPFAM" id="SSF47090">
    <property type="entry name" value="PGBD-like"/>
    <property type="match status" value="1"/>
</dbReference>
<proteinExistence type="predicted"/>
<dbReference type="InterPro" id="IPR002477">
    <property type="entry name" value="Peptidoglycan-bd-like"/>
</dbReference>
<dbReference type="InterPro" id="IPR036366">
    <property type="entry name" value="PGBDSf"/>
</dbReference>
<sequence>MAIGNLRVKIFNGNVGSPMSNIRFQVRKTDTENIIAENVTDDSGQSELIELSAPPVNYSLEPESPRPYDEYDVIMDDVTGFEKIIINRIQILPDSISDQNIYLTPAKDYDKPELTYDIQAHTLFGNYPSKITEEEVKPLPNPTGFVVLDSPIIPEFIVVHDGAPTDDSAADYWIPYKDYIKNVCSSEVYPTWPENSIKANVLAIISFTLNRVYTEWYRSRGYGFTITSSTAYDQKFIYQRNIFENISRIVDEIFSTYITKPNIEQPLFSQYCDGKRVTCPNWLSQWGSKYLADNGADYVNILKNYYGYEIYLEMAKEVAGVPISFPGEILQIGSSGSSVRTIQQQLNAISNNYPAIKKVAVDGVYGESTSTSVKTFQKIFGLSQTGSVNYATWYELSKIYVAVKKLS</sequence>
<dbReference type="Gene3D" id="1.10.101.10">
    <property type="entry name" value="PGBD-like superfamily/PGBD"/>
    <property type="match status" value="1"/>
</dbReference>
<protein>
    <submittedName>
        <fullName evidence="2">Peptidoglycan-binding protein</fullName>
    </submittedName>
</protein>
<organism evidence="2">
    <name type="scientific">Candidatus Improbicoccus pseudotrichonymphae</name>
    <dbReference type="NCBI Taxonomy" id="3033792"/>
    <lineage>
        <taxon>Bacteria</taxon>
        <taxon>Bacillati</taxon>
        <taxon>Bacillota</taxon>
        <taxon>Clostridia</taxon>
        <taxon>Candidatus Improbicoccus</taxon>
    </lineage>
</organism>
<dbReference type="KEGG" id="ips:CfP315_0941"/>
<accession>A0AA48HYZ2</accession>
<evidence type="ECO:0000313" key="2">
    <source>
        <dbReference type="EMBL" id="BED92316.1"/>
    </source>
</evidence>
<feature type="domain" description="Peptidoglycan binding-like" evidence="1">
    <location>
        <begin position="335"/>
        <end position="395"/>
    </location>
</feature>
<dbReference type="AlphaFoldDB" id="A0AA48HYZ2"/>
<dbReference type="Pfam" id="PF01471">
    <property type="entry name" value="PG_binding_1"/>
    <property type="match status" value="1"/>
</dbReference>
<dbReference type="Proteomes" id="UP001337580">
    <property type="component" value="Chromosome"/>
</dbReference>
<name>A0AA48HYZ2_9FIRM</name>
<dbReference type="InterPro" id="IPR036365">
    <property type="entry name" value="PGBD-like_sf"/>
</dbReference>
<reference evidence="2" key="1">
    <citation type="journal article" date="2023" name="ISME J.">
        <title>Emergence of putative energy parasites within Clostridia revealed by genome analysis of a novel endosymbiotic clade.</title>
        <authorList>
            <person name="Takahashi K."/>
            <person name="Kuwahara H."/>
            <person name="Horikawa Y."/>
            <person name="Izawa K."/>
            <person name="Kato D."/>
            <person name="Inagaki T."/>
            <person name="Yuki M."/>
            <person name="Ohkuma M."/>
            <person name="Hongoh Y."/>
        </authorList>
    </citation>
    <scope>NUCLEOTIDE SEQUENCE</scope>
    <source>
        <strain evidence="2">CfP3-15</strain>
    </source>
</reference>